<name>Q4RD83_TETNG</name>
<dbReference type="AlphaFoldDB" id="Q4RD83"/>
<gene>
    <name evidence="1" type="ORF">GSTENG00036264001</name>
</gene>
<dbReference type="EMBL" id="CAAE01017145">
    <property type="protein sequence ID" value="CAG13649.1"/>
    <property type="molecule type" value="Genomic_DNA"/>
</dbReference>
<accession>Q4RD83</accession>
<dbReference type="KEGG" id="tng:GSTEN00036264G001"/>
<comment type="caution">
    <text evidence="1">The sequence shown here is derived from an EMBL/GenBank/DDBJ whole genome shotgun (WGS) entry which is preliminary data.</text>
</comment>
<feature type="non-terminal residue" evidence="1">
    <location>
        <position position="1"/>
    </location>
</feature>
<proteinExistence type="predicted"/>
<reference evidence="1" key="1">
    <citation type="journal article" date="2004" name="Nature">
        <title>Genome duplication in the teleost fish Tetraodon nigroviridis reveals the early vertebrate proto-karyotype.</title>
        <authorList>
            <person name="Jaillon O."/>
            <person name="Aury J.-M."/>
            <person name="Brunet F."/>
            <person name="Petit J.-L."/>
            <person name="Stange-Thomann N."/>
            <person name="Mauceli E."/>
            <person name="Bouneau L."/>
            <person name="Fischer C."/>
            <person name="Ozouf-Costaz C."/>
            <person name="Bernot A."/>
            <person name="Nicaud S."/>
            <person name="Jaffe D."/>
            <person name="Fisher S."/>
            <person name="Lutfalla G."/>
            <person name="Dossat C."/>
            <person name="Segurens B."/>
            <person name="Dasilva C."/>
            <person name="Salanoubat M."/>
            <person name="Levy M."/>
            <person name="Boudet N."/>
            <person name="Castellano S."/>
            <person name="Anthouard V."/>
            <person name="Jubin C."/>
            <person name="Castelli V."/>
            <person name="Katinka M."/>
            <person name="Vacherie B."/>
            <person name="Biemont C."/>
            <person name="Skalli Z."/>
            <person name="Cattolico L."/>
            <person name="Poulain J."/>
            <person name="De Berardinis V."/>
            <person name="Cruaud C."/>
            <person name="Duprat S."/>
            <person name="Brottier P."/>
            <person name="Coutanceau J.-P."/>
            <person name="Gouzy J."/>
            <person name="Parra G."/>
            <person name="Lardier G."/>
            <person name="Chapple C."/>
            <person name="McKernan K.J."/>
            <person name="McEwan P."/>
            <person name="Bosak S."/>
            <person name="Kellis M."/>
            <person name="Volff J.-N."/>
            <person name="Guigo R."/>
            <person name="Zody M.C."/>
            <person name="Mesirov J."/>
            <person name="Lindblad-Toh K."/>
            <person name="Birren B."/>
            <person name="Nusbaum C."/>
            <person name="Kahn D."/>
            <person name="Robinson-Rechavi M."/>
            <person name="Laudet V."/>
            <person name="Schachter V."/>
            <person name="Quetier F."/>
            <person name="Saurin W."/>
            <person name="Scarpelli C."/>
            <person name="Wincker P."/>
            <person name="Lander E.S."/>
            <person name="Weissenbach J."/>
            <person name="Roest Crollius H."/>
        </authorList>
    </citation>
    <scope>NUCLEOTIDE SEQUENCE [LARGE SCALE GENOMIC DNA]</scope>
</reference>
<organism evidence="1">
    <name type="scientific">Tetraodon nigroviridis</name>
    <name type="common">Spotted green pufferfish</name>
    <name type="synonym">Chelonodon nigroviridis</name>
    <dbReference type="NCBI Taxonomy" id="99883"/>
    <lineage>
        <taxon>Eukaryota</taxon>
        <taxon>Metazoa</taxon>
        <taxon>Chordata</taxon>
        <taxon>Craniata</taxon>
        <taxon>Vertebrata</taxon>
        <taxon>Euteleostomi</taxon>
        <taxon>Actinopterygii</taxon>
        <taxon>Neopterygii</taxon>
        <taxon>Teleostei</taxon>
        <taxon>Neoteleostei</taxon>
        <taxon>Acanthomorphata</taxon>
        <taxon>Eupercaria</taxon>
        <taxon>Tetraodontiformes</taxon>
        <taxon>Tetradontoidea</taxon>
        <taxon>Tetraodontidae</taxon>
        <taxon>Tetraodon</taxon>
    </lineage>
</organism>
<evidence type="ECO:0000313" key="1">
    <source>
        <dbReference type="EMBL" id="CAG13649.1"/>
    </source>
</evidence>
<sequence>SQLSSLPQHTKLVCTVAKCVYHTYAAFCSSLSYSLTHSLPPSRSHSSLV</sequence>
<reference evidence="1" key="2">
    <citation type="submission" date="2004-02" db="EMBL/GenBank/DDBJ databases">
        <authorList>
            <consortium name="Genoscope"/>
            <consortium name="Whitehead Institute Centre for Genome Research"/>
        </authorList>
    </citation>
    <scope>NUCLEOTIDE SEQUENCE</scope>
</reference>
<protein>
    <submittedName>
        <fullName evidence="1">(spotted green pufferfish) hypothetical protein</fullName>
    </submittedName>
</protein>